<dbReference type="Gene3D" id="3.40.30.10">
    <property type="entry name" value="Glutaredoxin"/>
    <property type="match status" value="1"/>
</dbReference>
<dbReference type="CDD" id="cd02980">
    <property type="entry name" value="TRX_Fd_family"/>
    <property type="match status" value="1"/>
</dbReference>
<sequence>MLKKLLAFIESLMSSKNTTSTHPNSISKATLFICTSCHRSSEERPKKQPADGTVLLDKINSLYTEKLTSGELEIKPVGCLWACSQGCVVSVSTPDKPTYLFVNLPPEEEPATALLEFMQLYIKSRKGAVAWKLLPELLQSAIFAQIPPVVSEKNYN</sequence>
<proteinExistence type="predicted"/>
<name>A0ABR8GV16_9CYAN</name>
<accession>A0ABR8GV16</accession>
<dbReference type="InterPro" id="IPR036249">
    <property type="entry name" value="Thioredoxin-like_sf"/>
</dbReference>
<dbReference type="Pfam" id="PF07845">
    <property type="entry name" value="DUF1636"/>
    <property type="match status" value="1"/>
</dbReference>
<organism evidence="1 2">
    <name type="scientific">Scytonema hofmannii FACHB-248</name>
    <dbReference type="NCBI Taxonomy" id="1842502"/>
    <lineage>
        <taxon>Bacteria</taxon>
        <taxon>Bacillati</taxon>
        <taxon>Cyanobacteriota</taxon>
        <taxon>Cyanophyceae</taxon>
        <taxon>Nostocales</taxon>
        <taxon>Scytonemataceae</taxon>
        <taxon>Scytonema</taxon>
    </lineage>
</organism>
<gene>
    <name evidence="1" type="ORF">H6G81_23085</name>
</gene>
<protein>
    <submittedName>
        <fullName evidence="1">DUF1636 family protein</fullName>
    </submittedName>
</protein>
<comment type="caution">
    <text evidence="1">The sequence shown here is derived from an EMBL/GenBank/DDBJ whole genome shotgun (WGS) entry which is preliminary data.</text>
</comment>
<evidence type="ECO:0000313" key="1">
    <source>
        <dbReference type="EMBL" id="MBD2607335.1"/>
    </source>
</evidence>
<dbReference type="SUPFAM" id="SSF52833">
    <property type="entry name" value="Thioredoxin-like"/>
    <property type="match status" value="1"/>
</dbReference>
<dbReference type="InterPro" id="IPR012863">
    <property type="entry name" value="DUF1636"/>
</dbReference>
<reference evidence="1 2" key="1">
    <citation type="journal article" date="2020" name="ISME J.">
        <title>Comparative genomics reveals insights into cyanobacterial evolution and habitat adaptation.</title>
        <authorList>
            <person name="Chen M.Y."/>
            <person name="Teng W.K."/>
            <person name="Zhao L."/>
            <person name="Hu C.X."/>
            <person name="Zhou Y.K."/>
            <person name="Han B.P."/>
            <person name="Song L.R."/>
            <person name="Shu W.S."/>
        </authorList>
    </citation>
    <scope>NUCLEOTIDE SEQUENCE [LARGE SCALE GENOMIC DNA]</scope>
    <source>
        <strain evidence="1 2">FACHB-248</strain>
    </source>
</reference>
<keyword evidence="2" id="KW-1185">Reference proteome</keyword>
<dbReference type="EMBL" id="JACJTA010000060">
    <property type="protein sequence ID" value="MBD2607335.1"/>
    <property type="molecule type" value="Genomic_DNA"/>
</dbReference>
<dbReference type="Proteomes" id="UP000660380">
    <property type="component" value="Unassembled WGS sequence"/>
</dbReference>
<evidence type="ECO:0000313" key="2">
    <source>
        <dbReference type="Proteomes" id="UP000660380"/>
    </source>
</evidence>